<evidence type="ECO:0000256" key="1">
    <source>
        <dbReference type="SAM" id="MobiDB-lite"/>
    </source>
</evidence>
<evidence type="ECO:0000313" key="3">
    <source>
        <dbReference type="EMBL" id="CAB4263410.1"/>
    </source>
</evidence>
<dbReference type="Proteomes" id="UP000507245">
    <property type="component" value="Unassembled WGS sequence"/>
</dbReference>
<accession>A0A6J5TL80</accession>
<evidence type="ECO:0000313" key="8">
    <source>
        <dbReference type="Proteomes" id="UP000507245"/>
    </source>
</evidence>
<dbReference type="EMBL" id="CAEKDK010000001">
    <property type="protein sequence ID" value="CAB4263318.1"/>
    <property type="molecule type" value="Genomic_DNA"/>
</dbReference>
<organism evidence="2 7">
    <name type="scientific">Prunus armeniaca</name>
    <name type="common">Apricot</name>
    <name type="synonym">Armeniaca vulgaris</name>
    <dbReference type="NCBI Taxonomy" id="36596"/>
    <lineage>
        <taxon>Eukaryota</taxon>
        <taxon>Viridiplantae</taxon>
        <taxon>Streptophyta</taxon>
        <taxon>Embryophyta</taxon>
        <taxon>Tracheophyta</taxon>
        <taxon>Spermatophyta</taxon>
        <taxon>Magnoliopsida</taxon>
        <taxon>eudicotyledons</taxon>
        <taxon>Gunneridae</taxon>
        <taxon>Pentapetalae</taxon>
        <taxon>rosids</taxon>
        <taxon>fabids</taxon>
        <taxon>Rosales</taxon>
        <taxon>Rosaceae</taxon>
        <taxon>Amygdaloideae</taxon>
        <taxon>Amygdaleae</taxon>
        <taxon>Prunus</taxon>
    </lineage>
</organism>
<dbReference type="Proteomes" id="UP000507222">
    <property type="component" value="Unassembled WGS sequence"/>
</dbReference>
<sequence length="80" mass="8587">MLPGSGAAGRERKGGGAGPAEALENEMFGSYPGSLDRRVRKQKFLPPSFTDTKQGRAFKVVALAAQKELDTIESSLKDYV</sequence>
<evidence type="ECO:0000313" key="4">
    <source>
        <dbReference type="EMBL" id="CAB4279749.1"/>
    </source>
</evidence>
<evidence type="ECO:0000313" key="7">
    <source>
        <dbReference type="Proteomes" id="UP000507222"/>
    </source>
</evidence>
<feature type="region of interest" description="Disordered" evidence="1">
    <location>
        <begin position="1"/>
        <end position="33"/>
    </location>
</feature>
<proteinExistence type="predicted"/>
<evidence type="ECO:0000313" key="5">
    <source>
        <dbReference type="EMBL" id="CAB4286225.1"/>
    </source>
</evidence>
<evidence type="ECO:0000313" key="2">
    <source>
        <dbReference type="EMBL" id="CAB4263318.1"/>
    </source>
</evidence>
<dbReference type="EMBL" id="CAEKDK010000005">
    <property type="protein sequence ID" value="CAB4279749.1"/>
    <property type="molecule type" value="Genomic_DNA"/>
</dbReference>
<keyword evidence="8" id="KW-1185">Reference proteome</keyword>
<name>A0A6J5TL80_PRUAR</name>
<evidence type="ECO:0000313" key="6">
    <source>
        <dbReference type="EMBL" id="CAB4316590.1"/>
    </source>
</evidence>
<reference evidence="2 7" key="2">
    <citation type="submission" date="2020-05" db="EMBL/GenBank/DDBJ databases">
        <authorList>
            <person name="Campoy J."/>
            <person name="Schneeberger K."/>
            <person name="Spophaly S."/>
        </authorList>
    </citation>
    <scope>NUCLEOTIDE SEQUENCE [LARGE SCALE GENOMIC DNA]</scope>
    <source>
        <strain evidence="2">PruArmRojPasFocal</strain>
    </source>
</reference>
<protein>
    <submittedName>
        <fullName evidence="2">Uncharacterized protein</fullName>
    </submittedName>
</protein>
<gene>
    <name evidence="4" type="ORF">CURHAP_LOCUS32331</name>
    <name evidence="2" type="ORF">CURHAP_LOCUS3460</name>
    <name evidence="3" type="ORF">CURHAP_LOCUS3564</name>
    <name evidence="5" type="ORF">CURHAP_LOCUS43048</name>
    <name evidence="6" type="ORF">ORAREDHAP_LOCUS42426</name>
</gene>
<dbReference type="AlphaFoldDB" id="A0A6J5TL80"/>
<dbReference type="EMBL" id="CAEKDK010000007">
    <property type="protein sequence ID" value="CAB4286225.1"/>
    <property type="molecule type" value="Genomic_DNA"/>
</dbReference>
<reference evidence="8" key="1">
    <citation type="journal article" date="2020" name="Genome Biol.">
        <title>Gamete binning: chromosome-level and haplotype-resolved genome assembly enabled by high-throughput single-cell sequencing of gamete genomes.</title>
        <authorList>
            <person name="Campoy J.A."/>
            <person name="Sun H."/>
            <person name="Goel M."/>
            <person name="Jiao W.-B."/>
            <person name="Folz-Donahue K."/>
            <person name="Wang N."/>
            <person name="Rubio M."/>
            <person name="Liu C."/>
            <person name="Kukat C."/>
            <person name="Ruiz D."/>
            <person name="Huettel B."/>
            <person name="Schneeberger K."/>
        </authorList>
    </citation>
    <scope>NUCLEOTIDE SEQUENCE [LARGE SCALE GENOMIC DNA]</scope>
    <source>
        <strain evidence="8">cv. Rojo Pasion</strain>
    </source>
</reference>
<dbReference type="EMBL" id="CAEKDK010000001">
    <property type="protein sequence ID" value="CAB4263410.1"/>
    <property type="molecule type" value="Genomic_DNA"/>
</dbReference>
<dbReference type="EMBL" id="CAEKKB010000007">
    <property type="protein sequence ID" value="CAB4316590.1"/>
    <property type="molecule type" value="Genomic_DNA"/>
</dbReference>